<accession>A0A060XNX1</accession>
<keyword evidence="1" id="KW-0472">Membrane</keyword>
<dbReference type="Proteomes" id="UP000193380">
    <property type="component" value="Unassembled WGS sequence"/>
</dbReference>
<dbReference type="SUPFAM" id="SSF49265">
    <property type="entry name" value="Fibronectin type III"/>
    <property type="match status" value="1"/>
</dbReference>
<dbReference type="STRING" id="8022.A0A060XNX1"/>
<dbReference type="InterPro" id="IPR003961">
    <property type="entry name" value="FN3_dom"/>
</dbReference>
<evidence type="ECO:0000313" key="3">
    <source>
        <dbReference type="EMBL" id="CDQ78999.1"/>
    </source>
</evidence>
<gene>
    <name evidence="3" type="ORF">GSONMT00047184001</name>
</gene>
<dbReference type="InterPro" id="IPR013783">
    <property type="entry name" value="Ig-like_fold"/>
</dbReference>
<feature type="transmembrane region" description="Helical" evidence="1">
    <location>
        <begin position="264"/>
        <end position="284"/>
    </location>
</feature>
<feature type="domain" description="Fibronectin type-III" evidence="2">
    <location>
        <begin position="7"/>
        <end position="100"/>
    </location>
</feature>
<keyword evidence="1" id="KW-1133">Transmembrane helix</keyword>
<dbReference type="PaxDb" id="8022-A0A060XNX1"/>
<sequence length="348" mass="38374">MVPPPPPPHHVYAKANSSSAVFLHWGRPAFTSSQIVNYTIRCNPVGLQNASLVLYLQTAEKNILVPDLEPNTRYEFAVRLHLDQLSSPWSPVVYQSTLPEGEHQHGFIQQHMLLRGKTGISSSSAPTLPPSGVKVTLIEGDTALVSWKLPDEPNLAVTRYTILYASRKAWVAGEWKILQREATHTYRNWEQMTPGNVRHLIFPKPQVKGSKVRLFTKSSCLAPAPHHCKSTLSPQPGCLITCDNCLAVFSGGFYHLDQKSMTGIIVGVCIALICIIICAFILVCRGKNRKSSATKAIRQEAGQVPSASVHLGSEGQAENPDVMVPMMRADHFIDAKVRGYGCYALPFR</sequence>
<dbReference type="SMART" id="SM00060">
    <property type="entry name" value="FN3"/>
    <property type="match status" value="2"/>
</dbReference>
<evidence type="ECO:0000313" key="4">
    <source>
        <dbReference type="Proteomes" id="UP000193380"/>
    </source>
</evidence>
<proteinExistence type="predicted"/>
<reference evidence="3" key="2">
    <citation type="submission" date="2014-03" db="EMBL/GenBank/DDBJ databases">
        <authorList>
            <person name="Genoscope - CEA"/>
        </authorList>
    </citation>
    <scope>NUCLEOTIDE SEQUENCE</scope>
</reference>
<name>A0A060XNX1_ONCMY</name>
<dbReference type="EMBL" id="FR905394">
    <property type="protein sequence ID" value="CDQ78999.1"/>
    <property type="molecule type" value="Genomic_DNA"/>
</dbReference>
<evidence type="ECO:0000259" key="2">
    <source>
        <dbReference type="PROSITE" id="PS50853"/>
    </source>
</evidence>
<dbReference type="CDD" id="cd00063">
    <property type="entry name" value="FN3"/>
    <property type="match status" value="2"/>
</dbReference>
<dbReference type="FunFam" id="2.60.40.10:FF:000456">
    <property type="entry name" value="protogenin isoform X2"/>
    <property type="match status" value="1"/>
</dbReference>
<protein>
    <recommendedName>
        <fullName evidence="2">Fibronectin type-III domain-containing protein</fullName>
    </recommendedName>
</protein>
<keyword evidence="1" id="KW-0812">Transmembrane</keyword>
<dbReference type="PROSITE" id="PS50853">
    <property type="entry name" value="FN3"/>
    <property type="match status" value="1"/>
</dbReference>
<dbReference type="Pfam" id="PF00041">
    <property type="entry name" value="fn3"/>
    <property type="match status" value="1"/>
</dbReference>
<dbReference type="AlphaFoldDB" id="A0A060XNX1"/>
<reference evidence="3" key="1">
    <citation type="journal article" date="2014" name="Nat. Commun.">
        <title>The rainbow trout genome provides novel insights into evolution after whole-genome duplication in vertebrates.</title>
        <authorList>
            <person name="Berthelot C."/>
            <person name="Brunet F."/>
            <person name="Chalopin D."/>
            <person name="Juanchich A."/>
            <person name="Bernard M."/>
            <person name="Noel B."/>
            <person name="Bento P."/>
            <person name="Da Silva C."/>
            <person name="Labadie K."/>
            <person name="Alberti A."/>
            <person name="Aury J.M."/>
            <person name="Louis A."/>
            <person name="Dehais P."/>
            <person name="Bardou P."/>
            <person name="Montfort J."/>
            <person name="Klopp C."/>
            <person name="Cabau C."/>
            <person name="Gaspin C."/>
            <person name="Thorgaard G.H."/>
            <person name="Boussaha M."/>
            <person name="Quillet E."/>
            <person name="Guyomard R."/>
            <person name="Galiana D."/>
            <person name="Bobe J."/>
            <person name="Volff J.N."/>
            <person name="Genet C."/>
            <person name="Wincker P."/>
            <person name="Jaillon O."/>
            <person name="Roest Crollius H."/>
            <person name="Guiguen Y."/>
        </authorList>
    </citation>
    <scope>NUCLEOTIDE SEQUENCE [LARGE SCALE GENOMIC DNA]</scope>
</reference>
<dbReference type="InterPro" id="IPR036116">
    <property type="entry name" value="FN3_sf"/>
</dbReference>
<dbReference type="Gene3D" id="2.60.40.10">
    <property type="entry name" value="Immunoglobulins"/>
    <property type="match status" value="2"/>
</dbReference>
<organism evidence="3 4">
    <name type="scientific">Oncorhynchus mykiss</name>
    <name type="common">Rainbow trout</name>
    <name type="synonym">Salmo gairdneri</name>
    <dbReference type="NCBI Taxonomy" id="8022"/>
    <lineage>
        <taxon>Eukaryota</taxon>
        <taxon>Metazoa</taxon>
        <taxon>Chordata</taxon>
        <taxon>Craniata</taxon>
        <taxon>Vertebrata</taxon>
        <taxon>Euteleostomi</taxon>
        <taxon>Actinopterygii</taxon>
        <taxon>Neopterygii</taxon>
        <taxon>Teleostei</taxon>
        <taxon>Protacanthopterygii</taxon>
        <taxon>Salmoniformes</taxon>
        <taxon>Salmonidae</taxon>
        <taxon>Salmoninae</taxon>
        <taxon>Oncorhynchus</taxon>
    </lineage>
</organism>
<evidence type="ECO:0000256" key="1">
    <source>
        <dbReference type="SAM" id="Phobius"/>
    </source>
</evidence>